<dbReference type="GO" id="GO:0005634">
    <property type="term" value="C:nucleus"/>
    <property type="evidence" value="ECO:0007669"/>
    <property type="project" value="UniProtKB-SubCell"/>
</dbReference>
<evidence type="ECO:0000256" key="7">
    <source>
        <dbReference type="ARBA" id="ARBA00023158"/>
    </source>
</evidence>
<comment type="subcellular location">
    <subcellularLocation>
        <location evidence="1">Nucleus</location>
    </subcellularLocation>
</comment>
<dbReference type="Gene3D" id="1.25.40.180">
    <property type="match status" value="3"/>
</dbReference>
<dbReference type="InterPro" id="IPR027159">
    <property type="entry name" value="CBP80"/>
</dbReference>
<evidence type="ECO:0000256" key="8">
    <source>
        <dbReference type="ARBA" id="ARBA00023187"/>
    </source>
</evidence>
<dbReference type="InterPro" id="IPR003890">
    <property type="entry name" value="MIF4G-like_typ-3"/>
</dbReference>
<dbReference type="InterPro" id="IPR015172">
    <property type="entry name" value="MIF4G-like_typ-1"/>
</dbReference>
<gene>
    <name evidence="13" type="ORF">Dbus_chr2Lg1926</name>
</gene>
<feature type="domain" description="MIF4G" evidence="12">
    <location>
        <begin position="39"/>
        <end position="240"/>
    </location>
</feature>
<evidence type="ECO:0000256" key="6">
    <source>
        <dbReference type="ARBA" id="ARBA00023042"/>
    </source>
</evidence>
<keyword evidence="8" id="KW-0508">mRNA splicing</keyword>
<dbReference type="Proteomes" id="UP000494163">
    <property type="component" value="Chromosome 2L"/>
</dbReference>
<dbReference type="SUPFAM" id="SSF48371">
    <property type="entry name" value="ARM repeat"/>
    <property type="match status" value="3"/>
</dbReference>
<dbReference type="Pfam" id="PF09090">
    <property type="entry name" value="MIF4G_like_2"/>
    <property type="match status" value="1"/>
</dbReference>
<dbReference type="PANTHER" id="PTHR12412">
    <property type="entry name" value="CAP BINDING PROTEIN"/>
    <property type="match status" value="1"/>
</dbReference>
<keyword evidence="9" id="KW-0539">Nucleus</keyword>
<dbReference type="STRING" id="30019.A0A0M4E2J4"/>
<dbReference type="AlphaFoldDB" id="A0A0M4E2J4"/>
<proteinExistence type="inferred from homology"/>
<dbReference type="PANTHER" id="PTHR12412:SF2">
    <property type="entry name" value="NUCLEAR CAP-BINDING PROTEIN SUBUNIT 1"/>
    <property type="match status" value="1"/>
</dbReference>
<evidence type="ECO:0000256" key="1">
    <source>
        <dbReference type="ARBA" id="ARBA00004123"/>
    </source>
</evidence>
<dbReference type="GO" id="GO:0006370">
    <property type="term" value="P:7-methylguanosine mRNA capping"/>
    <property type="evidence" value="ECO:0007669"/>
    <property type="project" value="UniProtKB-KW"/>
</dbReference>
<evidence type="ECO:0000313" key="13">
    <source>
        <dbReference type="EMBL" id="ALC39841.1"/>
    </source>
</evidence>
<evidence type="ECO:0000259" key="12">
    <source>
        <dbReference type="SMART" id="SM00543"/>
    </source>
</evidence>
<evidence type="ECO:0000256" key="3">
    <source>
        <dbReference type="ARBA" id="ARBA00011361"/>
    </source>
</evidence>
<evidence type="ECO:0000256" key="2">
    <source>
        <dbReference type="ARBA" id="ARBA00007413"/>
    </source>
</evidence>
<comment type="subunit">
    <text evidence="3">Component of the nuclear cap-binding complex (CBC), a heterodimer composed of Cbp80 and Cbp20 that interacts with m7GpppG-capped RNA.</text>
</comment>
<dbReference type="GO" id="GO:0031047">
    <property type="term" value="P:regulatory ncRNA-mediated gene silencing"/>
    <property type="evidence" value="ECO:0007669"/>
    <property type="project" value="UniProtKB-KW"/>
</dbReference>
<dbReference type="OrthoDB" id="10252707at2759"/>
<dbReference type="EMBL" id="CP012523">
    <property type="protein sequence ID" value="ALC39841.1"/>
    <property type="molecule type" value="Genomic_DNA"/>
</dbReference>
<dbReference type="GO" id="GO:0000339">
    <property type="term" value="F:RNA cap binding"/>
    <property type="evidence" value="ECO:0007669"/>
    <property type="project" value="InterPro"/>
</dbReference>
<dbReference type="SMR" id="A0A0M4E2J4"/>
<dbReference type="OMA" id="GCKSFTH"/>
<comment type="similarity">
    <text evidence="2">Belongs to the NCBP1 family.</text>
</comment>
<dbReference type="GO" id="GO:0005846">
    <property type="term" value="C:nuclear cap binding complex"/>
    <property type="evidence" value="ECO:0007669"/>
    <property type="project" value="InterPro"/>
</dbReference>
<sequence>MNQYRRLRDESSEEQCALELEQGHARKQPRRSNNAKETLVSIEQLLQKLSEPNGESCLTELSCEVNGLLPRHKMEILRLLVQSLQLHPMQCGAYATFVGLLNVCDFEFGADCLSCLRQQLWQALEAGEWQQARNLLLLLAELVNANVLTASSMLQLLNALLDAAQHDCYAWLVLSSLPLLARELYEKLESGLQALLKRLSVYMKQRCSGVQLQLLRIWTLSERAQHDYLELLWQQVLQLQGQHWMLQQLRRPYTNFDGTLSSALQHQLTERPAVAATRQLRYARAHLVARLFAPADLPLSQQLPAELHFERHLIDCHILEILQSQHLERKRCAALLCAYSAAHPQLALPHCIVELLLLQMLQLPAAPYPTINYGVILIELCKLQPHSFPHIIVQAVDLIFAQLPSMSVACFDRFVDWFSHHLSNFRYQWNWLDWQQCIHFHQLHPCAMFVRELLKKCMRLSYHQHVVQMMPAAFAPLLPVAPVPDFKYIDERLPGAQLAKQLLDVIRSKCTVEVVGGLLEAATELPEELKINVLMQTLLHLGCKSFTHVFCLFTKFHAVLKLLAAGNELNQLAMLQAIFELWTNNEQLKTVLAERLMKMRLIKPNIVVRFVFSSALKPELSKLYLWELLNVSIRYTKQHLQGSEQQLTEQLECLLLGIVQHAAVALAKQQAVAAPAETDYWSHWVLGRLQGILFAHVELVRPFGDKLNKIVSDFEHCKRLLKMIENYLAYIK</sequence>
<dbReference type="InterPro" id="IPR015174">
    <property type="entry name" value="MIF4G-like_typ-2"/>
</dbReference>
<dbReference type="GO" id="GO:0008380">
    <property type="term" value="P:RNA splicing"/>
    <property type="evidence" value="ECO:0007669"/>
    <property type="project" value="UniProtKB-KW"/>
</dbReference>
<evidence type="ECO:0000313" key="14">
    <source>
        <dbReference type="Proteomes" id="UP000494163"/>
    </source>
</evidence>
<evidence type="ECO:0000256" key="4">
    <source>
        <dbReference type="ARBA" id="ARBA00019879"/>
    </source>
</evidence>
<dbReference type="SMART" id="SM00543">
    <property type="entry name" value="MIF4G"/>
    <property type="match status" value="1"/>
</dbReference>
<evidence type="ECO:0000256" key="5">
    <source>
        <dbReference type="ARBA" id="ARBA00022664"/>
    </source>
</evidence>
<organism evidence="13 14">
    <name type="scientific">Drosophila busckii</name>
    <name type="common">Fruit fly</name>
    <dbReference type="NCBI Taxonomy" id="30019"/>
    <lineage>
        <taxon>Eukaryota</taxon>
        <taxon>Metazoa</taxon>
        <taxon>Ecdysozoa</taxon>
        <taxon>Arthropoda</taxon>
        <taxon>Hexapoda</taxon>
        <taxon>Insecta</taxon>
        <taxon>Pterygota</taxon>
        <taxon>Neoptera</taxon>
        <taxon>Endopterygota</taxon>
        <taxon>Diptera</taxon>
        <taxon>Brachycera</taxon>
        <taxon>Muscomorpha</taxon>
        <taxon>Ephydroidea</taxon>
        <taxon>Drosophilidae</taxon>
        <taxon>Drosophila</taxon>
    </lineage>
</organism>
<dbReference type="GO" id="GO:0003729">
    <property type="term" value="F:mRNA binding"/>
    <property type="evidence" value="ECO:0007669"/>
    <property type="project" value="TreeGrafter"/>
</dbReference>
<evidence type="ECO:0000256" key="11">
    <source>
        <dbReference type="ARBA" id="ARBA00030965"/>
    </source>
</evidence>
<dbReference type="Pfam" id="PF02854">
    <property type="entry name" value="MIF4G"/>
    <property type="match status" value="1"/>
</dbReference>
<name>A0A0M4E2J4_DROBS</name>
<comment type="function">
    <text evidence="10">Component of the cap-binding complex (CBC), which binds cotranscriptionally to the 5'-cap of pre-mRNAs and is involved in various processes such as pre-mRNA splicing and RNA-mediated gene silencing (RNAi). The CBC complex is involved in miRNA-mediated RNA interference via its interaction with Ars2 and is required for primary microRNAs (miRNAs) processing. Also involved in innate immunity via the short interfering RNAs (siRNAs) processing machinery by restricting the viral RNA production. In the CBC complex, Cbp80 does not bind directly capped RNAs (m7GpppG-capped RNA) but is required to stabilize the movement of the N-terminal loop of Cbp20 and lock the CBC into a high affinity cap-binding state with the cap structure.</text>
</comment>
<reference evidence="13 14" key="1">
    <citation type="submission" date="2015-08" db="EMBL/GenBank/DDBJ databases">
        <title>Ancestral chromatin configuration constrains chromatin evolution on differentiating sex chromosomes in Drosophila.</title>
        <authorList>
            <person name="Zhou Q."/>
            <person name="Bachtrog D."/>
        </authorList>
    </citation>
    <scope>NUCLEOTIDE SEQUENCE [LARGE SCALE GENOMIC DNA]</scope>
    <source>
        <tissue evidence="13">Whole larvae</tissue>
    </source>
</reference>
<dbReference type="GO" id="GO:0006406">
    <property type="term" value="P:mRNA export from nucleus"/>
    <property type="evidence" value="ECO:0007669"/>
    <property type="project" value="InterPro"/>
</dbReference>
<keyword evidence="14" id="KW-1185">Reference proteome</keyword>
<dbReference type="GO" id="GO:0000184">
    <property type="term" value="P:nuclear-transcribed mRNA catabolic process, nonsense-mediated decay"/>
    <property type="evidence" value="ECO:0007669"/>
    <property type="project" value="TreeGrafter"/>
</dbReference>
<evidence type="ECO:0000256" key="9">
    <source>
        <dbReference type="ARBA" id="ARBA00023242"/>
    </source>
</evidence>
<protein>
    <recommendedName>
        <fullName evidence="4">Nuclear cap-binding protein subunit 1</fullName>
    </recommendedName>
    <alternativeName>
        <fullName evidence="11">80 kDa nuclear cap-binding protein</fullName>
    </alternativeName>
</protein>
<keyword evidence="6" id="KW-0506">mRNA capping</keyword>
<dbReference type="Pfam" id="PF09088">
    <property type="entry name" value="MIF4G_like"/>
    <property type="match status" value="1"/>
</dbReference>
<evidence type="ECO:0000256" key="10">
    <source>
        <dbReference type="ARBA" id="ARBA00024736"/>
    </source>
</evidence>
<dbReference type="InterPro" id="IPR016024">
    <property type="entry name" value="ARM-type_fold"/>
</dbReference>
<keyword evidence="5" id="KW-0507">mRNA processing</keyword>
<accession>A0A0M4E2J4</accession>
<keyword evidence="7" id="KW-0943">RNA-mediated gene silencing</keyword>